<keyword evidence="3" id="KW-1185">Reference proteome</keyword>
<dbReference type="EMBL" id="PKMF04000058">
    <property type="protein sequence ID" value="KAK7854142.1"/>
    <property type="molecule type" value="Genomic_DNA"/>
</dbReference>
<protein>
    <submittedName>
        <fullName evidence="2">Protein n-terminal asparagine amidohydrolase</fullName>
    </submittedName>
</protein>
<feature type="compositionally biased region" description="Basic and acidic residues" evidence="1">
    <location>
        <begin position="180"/>
        <end position="189"/>
    </location>
</feature>
<evidence type="ECO:0000313" key="2">
    <source>
        <dbReference type="EMBL" id="KAK7854142.1"/>
    </source>
</evidence>
<gene>
    <name evidence="2" type="primary">Ntan1</name>
    <name evidence="2" type="ORF">CFP56_033478</name>
</gene>
<organism evidence="2 3">
    <name type="scientific">Quercus suber</name>
    <name type="common">Cork oak</name>
    <dbReference type="NCBI Taxonomy" id="58331"/>
    <lineage>
        <taxon>Eukaryota</taxon>
        <taxon>Viridiplantae</taxon>
        <taxon>Streptophyta</taxon>
        <taxon>Embryophyta</taxon>
        <taxon>Tracheophyta</taxon>
        <taxon>Spermatophyta</taxon>
        <taxon>Magnoliopsida</taxon>
        <taxon>eudicotyledons</taxon>
        <taxon>Gunneridae</taxon>
        <taxon>Pentapetalae</taxon>
        <taxon>rosids</taxon>
        <taxon>fabids</taxon>
        <taxon>Fagales</taxon>
        <taxon>Fagaceae</taxon>
        <taxon>Quercus</taxon>
    </lineage>
</organism>
<reference evidence="2 3" key="1">
    <citation type="journal article" date="2018" name="Sci. Data">
        <title>The draft genome sequence of cork oak.</title>
        <authorList>
            <person name="Ramos A.M."/>
            <person name="Usie A."/>
            <person name="Barbosa P."/>
            <person name="Barros P.M."/>
            <person name="Capote T."/>
            <person name="Chaves I."/>
            <person name="Simoes F."/>
            <person name="Abreu I."/>
            <person name="Carrasquinho I."/>
            <person name="Faro C."/>
            <person name="Guimaraes J.B."/>
            <person name="Mendonca D."/>
            <person name="Nobrega F."/>
            <person name="Rodrigues L."/>
            <person name="Saibo N.J.M."/>
            <person name="Varela M.C."/>
            <person name="Egas C."/>
            <person name="Matos J."/>
            <person name="Miguel C.M."/>
            <person name="Oliveira M.M."/>
            <person name="Ricardo C.P."/>
            <person name="Goncalves S."/>
        </authorList>
    </citation>
    <scope>NUCLEOTIDE SEQUENCE [LARGE SCALE GENOMIC DNA]</scope>
    <source>
        <strain evidence="3">cv. HL8</strain>
    </source>
</reference>
<comment type="caution">
    <text evidence="2">The sequence shown here is derived from an EMBL/GenBank/DDBJ whole genome shotgun (WGS) entry which is preliminary data.</text>
</comment>
<feature type="region of interest" description="Disordered" evidence="1">
    <location>
        <begin position="1"/>
        <end position="60"/>
    </location>
</feature>
<dbReference type="AlphaFoldDB" id="A0AAW0LU31"/>
<proteinExistence type="predicted"/>
<feature type="region of interest" description="Disordered" evidence="1">
    <location>
        <begin position="164"/>
        <end position="191"/>
    </location>
</feature>
<dbReference type="GO" id="GO:0005634">
    <property type="term" value="C:nucleus"/>
    <property type="evidence" value="ECO:0007669"/>
    <property type="project" value="TreeGrafter"/>
</dbReference>
<name>A0AAW0LU31_QUESU</name>
<dbReference type="PANTHER" id="PTHR12498:SF0">
    <property type="entry name" value="PROTEIN N-TERMINAL ASPARAGINE AMIDOHYDROLASE"/>
    <property type="match status" value="1"/>
</dbReference>
<evidence type="ECO:0000256" key="1">
    <source>
        <dbReference type="SAM" id="MobiDB-lite"/>
    </source>
</evidence>
<accession>A0AAW0LU31</accession>
<dbReference type="Pfam" id="PF14736">
    <property type="entry name" value="N_Asn_amidohyd"/>
    <property type="match status" value="1"/>
</dbReference>
<sequence>MALDPQPTPTTTTTPTATTTTTTTRPLTNINTNTSPAQPARPVYVQNPHPHHHHHHQQIPHLYPQVRSPNPTQQGILYPVASSGRGFIPKPPLQNSVTVATNNNVTTTTTTTATSSVGVGYPTRPLVSYPQVHVMRPPLHHLHQQHPTSQLPSATNPIKGIPISTHQKVAPPTSVSDYNGYKDPRDKSMDAFSRGKTVDESLYTIRDRKGDKSVEDLSPKDLLKRHVKHAKKVRARLREERLRRIARIGVNAIGGNSTLQLALICLMSRLEPQGNTLVALMEDPILVSAANSFKAIPERKFSVYEESGMDRLTKNKWVYLFQREYGTVDPAFVDVHLVGGFEDVSPNYAYSSTRSESQEQLDGHSFPLCAKIVEALFTRPENFHVQTLFVLGHNTRRDSEGNAYPIFHGLVVETSTGLVTPACFDRTSRCPDEIVRRIRVTSAYEDPSWSGKLLETYDTQTDQFRIASCCWSFRQKYISLTLQSLSDSEILLSCSTSPSAEAPDFIGEKPFLGSSHESSRGPGMEDGKGADYSYEFLGTTFMNNQIGEKPFLGSSHESSRGPGMEDGKGCAKNLIKNSWMLALCGSGLAIA</sequence>
<feature type="compositionally biased region" description="Low complexity" evidence="1">
    <location>
        <begin position="9"/>
        <end position="34"/>
    </location>
</feature>
<dbReference type="Proteomes" id="UP000237347">
    <property type="component" value="Unassembled WGS sequence"/>
</dbReference>
<feature type="compositionally biased region" description="Basic residues" evidence="1">
    <location>
        <begin position="49"/>
        <end position="58"/>
    </location>
</feature>
<dbReference type="PANTHER" id="PTHR12498">
    <property type="entry name" value="N-TERMINAL ASPARAGINE AMIDOHYDROLASE"/>
    <property type="match status" value="1"/>
</dbReference>
<dbReference type="InterPro" id="IPR026750">
    <property type="entry name" value="NTAN1"/>
</dbReference>
<dbReference type="GO" id="GO:0008418">
    <property type="term" value="F:protein-N-terminal asparagine amidohydrolase activity"/>
    <property type="evidence" value="ECO:0007669"/>
    <property type="project" value="InterPro"/>
</dbReference>
<dbReference type="GO" id="GO:0006511">
    <property type="term" value="P:ubiquitin-dependent protein catabolic process"/>
    <property type="evidence" value="ECO:0007669"/>
    <property type="project" value="TreeGrafter"/>
</dbReference>
<evidence type="ECO:0000313" key="3">
    <source>
        <dbReference type="Proteomes" id="UP000237347"/>
    </source>
</evidence>